<accession>A0AAW1TLS1</accession>
<name>A0AAW1TLS1_9CUCU</name>
<sequence length="99" mass="11388">MKESLIPLNVDDTGVSLSFDPNINAIEKPAKPSFIQYRWVKLSKTSPKKSPFQAMYGTDAKLELCTISPPEKDYFNIRIKEELEELMKIRKKSIHAEQC</sequence>
<organism evidence="1 2">
    <name type="scientific">Henosepilachna vigintioctopunctata</name>
    <dbReference type="NCBI Taxonomy" id="420089"/>
    <lineage>
        <taxon>Eukaryota</taxon>
        <taxon>Metazoa</taxon>
        <taxon>Ecdysozoa</taxon>
        <taxon>Arthropoda</taxon>
        <taxon>Hexapoda</taxon>
        <taxon>Insecta</taxon>
        <taxon>Pterygota</taxon>
        <taxon>Neoptera</taxon>
        <taxon>Endopterygota</taxon>
        <taxon>Coleoptera</taxon>
        <taxon>Polyphaga</taxon>
        <taxon>Cucujiformia</taxon>
        <taxon>Coccinelloidea</taxon>
        <taxon>Coccinellidae</taxon>
        <taxon>Epilachninae</taxon>
        <taxon>Epilachnini</taxon>
        <taxon>Henosepilachna</taxon>
    </lineage>
</organism>
<protein>
    <submittedName>
        <fullName evidence="1">Uncharacterized protein</fullName>
    </submittedName>
</protein>
<dbReference type="EMBL" id="JARQZJ010000001">
    <property type="protein sequence ID" value="KAK9869208.1"/>
    <property type="molecule type" value="Genomic_DNA"/>
</dbReference>
<keyword evidence="2" id="KW-1185">Reference proteome</keyword>
<dbReference type="Proteomes" id="UP001431783">
    <property type="component" value="Unassembled WGS sequence"/>
</dbReference>
<proteinExistence type="predicted"/>
<comment type="caution">
    <text evidence="1">The sequence shown here is derived from an EMBL/GenBank/DDBJ whole genome shotgun (WGS) entry which is preliminary data.</text>
</comment>
<evidence type="ECO:0000313" key="1">
    <source>
        <dbReference type="EMBL" id="KAK9869208.1"/>
    </source>
</evidence>
<dbReference type="AlphaFoldDB" id="A0AAW1TLS1"/>
<evidence type="ECO:0000313" key="2">
    <source>
        <dbReference type="Proteomes" id="UP001431783"/>
    </source>
</evidence>
<gene>
    <name evidence="1" type="ORF">WA026_002959</name>
</gene>
<reference evidence="1 2" key="1">
    <citation type="submission" date="2023-03" db="EMBL/GenBank/DDBJ databases">
        <title>Genome insight into feeding habits of ladybird beetles.</title>
        <authorList>
            <person name="Li H.-S."/>
            <person name="Huang Y.-H."/>
            <person name="Pang H."/>
        </authorList>
    </citation>
    <scope>NUCLEOTIDE SEQUENCE [LARGE SCALE GENOMIC DNA]</scope>
    <source>
        <strain evidence="1">SYSU_2023b</strain>
        <tissue evidence="1">Whole body</tissue>
    </source>
</reference>